<dbReference type="AlphaFoldDB" id="A0A417YY45"/>
<sequence>MSSARALRPALAEAGILANKIAGSRDFSKQIMDAAQQSKPDAVRRLIVSAGIRKNVQITYNPDGVTIDLAEQGCCKVSLSMRWR</sequence>
<evidence type="ECO:0000313" key="1">
    <source>
        <dbReference type="EMBL" id="RHW42624.1"/>
    </source>
</evidence>
<dbReference type="InterPro" id="IPR058870">
    <property type="entry name" value="YuzC"/>
</dbReference>
<evidence type="ECO:0000313" key="2">
    <source>
        <dbReference type="Proteomes" id="UP000284416"/>
    </source>
</evidence>
<keyword evidence="2" id="KW-1185">Reference proteome</keyword>
<reference evidence="1 2" key="1">
    <citation type="journal article" date="2017" name="Int. J. Syst. Evol. Microbiol.">
        <title>Bacillus notoginsengisoli sp. nov., a novel bacterium isolated from the rhizosphere of Panax notoginseng.</title>
        <authorList>
            <person name="Zhang M.Y."/>
            <person name="Cheng J."/>
            <person name="Cai Y."/>
            <person name="Zhang T.Y."/>
            <person name="Wu Y.Y."/>
            <person name="Manikprabhu D."/>
            <person name="Li W.J."/>
            <person name="Zhang Y.X."/>
        </authorList>
    </citation>
    <scope>NUCLEOTIDE SEQUENCE [LARGE SCALE GENOMIC DNA]</scope>
    <source>
        <strain evidence="1 2">JCM 30743</strain>
    </source>
</reference>
<dbReference type="Proteomes" id="UP000284416">
    <property type="component" value="Unassembled WGS sequence"/>
</dbReference>
<gene>
    <name evidence="1" type="ORF">D1B31_03255</name>
</gene>
<dbReference type="Pfam" id="PF26344">
    <property type="entry name" value="YuzC"/>
    <property type="match status" value="1"/>
</dbReference>
<protein>
    <submittedName>
        <fullName evidence="1">Uncharacterized protein</fullName>
    </submittedName>
</protein>
<comment type="caution">
    <text evidence="1">The sequence shown here is derived from an EMBL/GenBank/DDBJ whole genome shotgun (WGS) entry which is preliminary data.</text>
</comment>
<dbReference type="EMBL" id="QWEG01000002">
    <property type="protein sequence ID" value="RHW42624.1"/>
    <property type="molecule type" value="Genomic_DNA"/>
</dbReference>
<proteinExistence type="predicted"/>
<organism evidence="1 2">
    <name type="scientific">Neobacillus notoginsengisoli</name>
    <dbReference type="NCBI Taxonomy" id="1578198"/>
    <lineage>
        <taxon>Bacteria</taxon>
        <taxon>Bacillati</taxon>
        <taxon>Bacillota</taxon>
        <taxon>Bacilli</taxon>
        <taxon>Bacillales</taxon>
        <taxon>Bacillaceae</taxon>
        <taxon>Neobacillus</taxon>
    </lineage>
</organism>
<accession>A0A417YY45</accession>
<name>A0A417YY45_9BACI</name>